<evidence type="ECO:0000313" key="2">
    <source>
        <dbReference type="EMBL" id="RVW54572.1"/>
    </source>
</evidence>
<feature type="region of interest" description="Disordered" evidence="1">
    <location>
        <begin position="1"/>
        <end position="21"/>
    </location>
</feature>
<protein>
    <submittedName>
        <fullName evidence="2">Uncharacterized protein</fullName>
    </submittedName>
</protein>
<comment type="caution">
    <text evidence="2">The sequence shown here is derived from an EMBL/GenBank/DDBJ whole genome shotgun (WGS) entry which is preliminary data.</text>
</comment>
<dbReference type="AlphaFoldDB" id="A0A438F4M2"/>
<reference evidence="2 3" key="1">
    <citation type="journal article" date="2018" name="PLoS Genet.">
        <title>Population sequencing reveals clonal diversity and ancestral inbreeding in the grapevine cultivar Chardonnay.</title>
        <authorList>
            <person name="Roach M.J."/>
            <person name="Johnson D.L."/>
            <person name="Bohlmann J."/>
            <person name="van Vuuren H.J."/>
            <person name="Jones S.J."/>
            <person name="Pretorius I.S."/>
            <person name="Schmidt S.A."/>
            <person name="Borneman A.R."/>
        </authorList>
    </citation>
    <scope>NUCLEOTIDE SEQUENCE [LARGE SCALE GENOMIC DNA]</scope>
    <source>
        <strain evidence="3">cv. Chardonnay</strain>
        <tissue evidence="2">Leaf</tissue>
    </source>
</reference>
<evidence type="ECO:0000313" key="3">
    <source>
        <dbReference type="Proteomes" id="UP000288805"/>
    </source>
</evidence>
<feature type="compositionally biased region" description="Polar residues" evidence="1">
    <location>
        <begin position="1"/>
        <end position="12"/>
    </location>
</feature>
<evidence type="ECO:0000256" key="1">
    <source>
        <dbReference type="SAM" id="MobiDB-lite"/>
    </source>
</evidence>
<gene>
    <name evidence="2" type="ORF">CK203_071396</name>
</gene>
<sequence>MFANKEATSSGPSGDAHEKSVDKLSVKEFCERFCILNGVLMELMDGEAVSTEKAEDNSIIFTKEQFNAGL</sequence>
<proteinExistence type="predicted"/>
<dbReference type="Proteomes" id="UP000288805">
    <property type="component" value="Unassembled WGS sequence"/>
</dbReference>
<dbReference type="EMBL" id="QGNW01001126">
    <property type="protein sequence ID" value="RVW54572.1"/>
    <property type="molecule type" value="Genomic_DNA"/>
</dbReference>
<name>A0A438F4M2_VITVI</name>
<organism evidence="2 3">
    <name type="scientific">Vitis vinifera</name>
    <name type="common">Grape</name>
    <dbReference type="NCBI Taxonomy" id="29760"/>
    <lineage>
        <taxon>Eukaryota</taxon>
        <taxon>Viridiplantae</taxon>
        <taxon>Streptophyta</taxon>
        <taxon>Embryophyta</taxon>
        <taxon>Tracheophyta</taxon>
        <taxon>Spermatophyta</taxon>
        <taxon>Magnoliopsida</taxon>
        <taxon>eudicotyledons</taxon>
        <taxon>Gunneridae</taxon>
        <taxon>Pentapetalae</taxon>
        <taxon>rosids</taxon>
        <taxon>Vitales</taxon>
        <taxon>Vitaceae</taxon>
        <taxon>Viteae</taxon>
        <taxon>Vitis</taxon>
    </lineage>
</organism>
<accession>A0A438F4M2</accession>